<comment type="subunit">
    <text evidence="7">Subunit of the heterotrimeric GatCAB amidotransferase (AdT) complex, composed of A, B and C subunits.</text>
</comment>
<evidence type="ECO:0000313" key="11">
    <source>
        <dbReference type="Proteomes" id="UP000801428"/>
    </source>
</evidence>
<dbReference type="SUPFAM" id="SSF55931">
    <property type="entry name" value="Glutamine synthetase/guanido kinase"/>
    <property type="match status" value="1"/>
</dbReference>
<name>A0A9P4W6B0_CURKU</name>
<dbReference type="SUPFAM" id="SSF89095">
    <property type="entry name" value="GatB/YqeY motif"/>
    <property type="match status" value="1"/>
</dbReference>
<evidence type="ECO:0000256" key="4">
    <source>
        <dbReference type="ARBA" id="ARBA00022840"/>
    </source>
</evidence>
<keyword evidence="4 7" id="KW-0067">ATP-binding</keyword>
<comment type="caution">
    <text evidence="10">The sequence shown here is derived from an EMBL/GenBank/DDBJ whole genome shotgun (WGS) entry which is preliminary data.</text>
</comment>
<dbReference type="SMART" id="SM00845">
    <property type="entry name" value="GatB_Yqey"/>
    <property type="match status" value="1"/>
</dbReference>
<comment type="catalytic activity">
    <reaction evidence="6 7">
        <text>L-glutamyl-tRNA(Gln) + L-glutamine + ATP + H2O = L-glutaminyl-tRNA(Gln) + L-glutamate + ADP + phosphate + H(+)</text>
        <dbReference type="Rhea" id="RHEA:17521"/>
        <dbReference type="Rhea" id="RHEA-COMP:9681"/>
        <dbReference type="Rhea" id="RHEA-COMP:9684"/>
        <dbReference type="ChEBI" id="CHEBI:15377"/>
        <dbReference type="ChEBI" id="CHEBI:15378"/>
        <dbReference type="ChEBI" id="CHEBI:29985"/>
        <dbReference type="ChEBI" id="CHEBI:30616"/>
        <dbReference type="ChEBI" id="CHEBI:43474"/>
        <dbReference type="ChEBI" id="CHEBI:58359"/>
        <dbReference type="ChEBI" id="CHEBI:78520"/>
        <dbReference type="ChEBI" id="CHEBI:78521"/>
        <dbReference type="ChEBI" id="CHEBI:456216"/>
    </reaction>
</comment>
<dbReference type="GO" id="GO:0070681">
    <property type="term" value="P:glutaminyl-tRNAGln biosynthesis via transamidation"/>
    <property type="evidence" value="ECO:0007669"/>
    <property type="project" value="UniProtKB-UniRule"/>
</dbReference>
<keyword evidence="7" id="KW-0496">Mitochondrion</keyword>
<dbReference type="InterPro" id="IPR017958">
    <property type="entry name" value="Gln-tRNA_amidoTrfase_suB_CS"/>
</dbReference>
<dbReference type="InterPro" id="IPR003789">
    <property type="entry name" value="Asn/Gln_tRNA_amidoTrase-B-like"/>
</dbReference>
<evidence type="ECO:0000256" key="1">
    <source>
        <dbReference type="ARBA" id="ARBA00005306"/>
    </source>
</evidence>
<dbReference type="InterPro" id="IPR004413">
    <property type="entry name" value="GatB"/>
</dbReference>
<comment type="subcellular location">
    <subcellularLocation>
        <location evidence="7">Mitochondrion</location>
    </subcellularLocation>
</comment>
<keyword evidence="3 7" id="KW-0547">Nucleotide-binding</keyword>
<feature type="compositionally biased region" description="Basic residues" evidence="8">
    <location>
        <begin position="81"/>
        <end position="90"/>
    </location>
</feature>
<comment type="function">
    <text evidence="7">Allows the formation of correctly charged Gln-tRNA(Gln) through the transamidation of misacylated Glu-tRNA(Gln) in the mitochondria. The reaction takes place in the presence of glutamine and ATP through an activated gamma-phospho-Glu-tRNA(Gln).</text>
</comment>
<proteinExistence type="inferred from homology"/>
<dbReference type="GO" id="GO:0032543">
    <property type="term" value="P:mitochondrial translation"/>
    <property type="evidence" value="ECO:0007669"/>
    <property type="project" value="UniProtKB-UniRule"/>
</dbReference>
<dbReference type="GO" id="GO:0005524">
    <property type="term" value="F:ATP binding"/>
    <property type="evidence" value="ECO:0007669"/>
    <property type="project" value="UniProtKB-KW"/>
</dbReference>
<reference evidence="10" key="1">
    <citation type="submission" date="2019-04" db="EMBL/GenBank/DDBJ databases">
        <title>Sequencing of skin fungus with MAO and IRED activity.</title>
        <authorList>
            <person name="Marsaioli A.J."/>
            <person name="Bonatto J.M.C."/>
            <person name="Reis Junior O."/>
        </authorList>
    </citation>
    <scope>NUCLEOTIDE SEQUENCE</scope>
    <source>
        <strain evidence="10">30M1</strain>
    </source>
</reference>
<evidence type="ECO:0000259" key="9">
    <source>
        <dbReference type="SMART" id="SM00845"/>
    </source>
</evidence>
<feature type="compositionally biased region" description="Basic and acidic residues" evidence="8">
    <location>
        <begin position="44"/>
        <end position="56"/>
    </location>
</feature>
<dbReference type="PROSITE" id="PS01234">
    <property type="entry name" value="GATB"/>
    <property type="match status" value="1"/>
</dbReference>
<dbReference type="NCBIfam" id="TIGR00133">
    <property type="entry name" value="gatB"/>
    <property type="match status" value="1"/>
</dbReference>
<evidence type="ECO:0000256" key="5">
    <source>
        <dbReference type="ARBA" id="ARBA00022917"/>
    </source>
</evidence>
<feature type="domain" description="Asn/Gln amidotransferase" evidence="9">
    <location>
        <begin position="601"/>
        <end position="763"/>
    </location>
</feature>
<gene>
    <name evidence="10" type="ORF">E8E13_002810</name>
</gene>
<dbReference type="GO" id="GO:0050567">
    <property type="term" value="F:glutaminyl-tRNA synthase (glutamine-hydrolyzing) activity"/>
    <property type="evidence" value="ECO:0007669"/>
    <property type="project" value="UniProtKB-UniRule"/>
</dbReference>
<evidence type="ECO:0000256" key="8">
    <source>
        <dbReference type="SAM" id="MobiDB-lite"/>
    </source>
</evidence>
<evidence type="ECO:0000256" key="3">
    <source>
        <dbReference type="ARBA" id="ARBA00022741"/>
    </source>
</evidence>
<feature type="compositionally biased region" description="Basic and acidic residues" evidence="8">
    <location>
        <begin position="65"/>
        <end position="80"/>
    </location>
</feature>
<dbReference type="PANTHER" id="PTHR11659:SF0">
    <property type="entry name" value="GLUTAMYL-TRNA(GLN) AMIDOTRANSFERASE SUBUNIT B, MITOCHONDRIAL"/>
    <property type="match status" value="1"/>
</dbReference>
<dbReference type="InterPro" id="IPR006075">
    <property type="entry name" value="Asn/Gln-tRNA_Trfase_suB/E_cat"/>
</dbReference>
<feature type="compositionally biased region" description="Basic residues" evidence="8">
    <location>
        <begin position="138"/>
        <end position="147"/>
    </location>
</feature>
<dbReference type="PANTHER" id="PTHR11659">
    <property type="entry name" value="GLUTAMYL-TRNA GLN AMIDOTRANSFERASE SUBUNIT B MITOCHONDRIAL AND PROKARYOTIC PET112-RELATED"/>
    <property type="match status" value="1"/>
</dbReference>
<dbReference type="EMBL" id="SWKU01000042">
    <property type="protein sequence ID" value="KAF2994276.1"/>
    <property type="molecule type" value="Genomic_DNA"/>
</dbReference>
<accession>A0A9P4W6B0</accession>
<protein>
    <recommendedName>
        <fullName evidence="7">Glutamyl-tRNA(Gln) amidotransferase subunit B, mitochondrial</fullName>
        <shortName evidence="7">Glu-AdT subunit B</shortName>
        <ecNumber evidence="7">6.3.5.-</ecNumber>
    </recommendedName>
</protein>
<evidence type="ECO:0000256" key="2">
    <source>
        <dbReference type="ARBA" id="ARBA00022598"/>
    </source>
</evidence>
<sequence>MSVPLIFLQSPVGRPHAANNSYVTQEEQRFITQRNYEKAFERLRREEEVKHRVKAEQKRRKKEGKAKEKARVKAEAETHTPKPKKTKTQRLKTLVHGLPGSVGSAPSADLPAGTIPAVSSKDQLTPEQQDQKENIREAKKKAHQQRKAQREEKREAKKKIRQQQKEQHKEKREVKRKEHQQRKEQRKEKRKEQREAKEQARQGQKEHYIVYQKQNPAQDDTPFRKALKDAAKQQKKASKGGKKSLKAVDPRLEKWELTVGIEIHAELNTARKLFSSAATSVSEAPNTHASLFDTAFPGSQPQFQKETLLPALRAALAFDCTIQPRSSFDRKHYFYQDQPNGYQITQYYEPFAKDGYITLYAHDFPAGSVPEDVPIRIGIKQVQMEQDTAKTVQQPPSTHLLDFNRVSHPLIEIITLPHIHDPLVAAACVRKIQTILKTVDACTAGMEMGGLRADVNVSVRERGKASQEGLSYSGVSGLGQRTEIKNLASVKAVEDAIVAERDRQIELIEGGGVVEGETRGWTVGSKTTKRLRGKEGEIDYRYMPDPDIAPVFIAQDLIAHLRTNLPTLPDRVVDVLVKRYGLSTKDAGTLLSFDNGGRLEYYFEVTNQLARARSVKPSDAEFPIIGKAVGNWVLMELGSLYKDEDWSDSRVSPEVLVSIVGQLLQKRITSRSAKKLLAAKFEGEERTVEQLIDDYNMILKPLSPAEYRDLAQSLLVEKPDMVRDIVEKGQDKKVKWFVGQMMARSAEGTVEADVAEHTLLQLLPKKA</sequence>
<dbReference type="OrthoDB" id="1722066at2759"/>
<feature type="compositionally biased region" description="Basic and acidic residues" evidence="8">
    <location>
        <begin position="163"/>
        <end position="208"/>
    </location>
</feature>
<dbReference type="InterPro" id="IPR017959">
    <property type="entry name" value="Asn/Gln-tRNA_amidoTrfase_suB/E"/>
</dbReference>
<evidence type="ECO:0000313" key="10">
    <source>
        <dbReference type="EMBL" id="KAF2994276.1"/>
    </source>
</evidence>
<dbReference type="GO" id="GO:0005739">
    <property type="term" value="C:mitochondrion"/>
    <property type="evidence" value="ECO:0007669"/>
    <property type="project" value="UniProtKB-SubCell"/>
</dbReference>
<dbReference type="GO" id="GO:0030956">
    <property type="term" value="C:glutamyl-tRNA(Gln) amidotransferase complex"/>
    <property type="evidence" value="ECO:0007669"/>
    <property type="project" value="UniProtKB-UniRule"/>
</dbReference>
<dbReference type="EC" id="6.3.5.-" evidence="7"/>
<dbReference type="AlphaFoldDB" id="A0A9P4W6B0"/>
<dbReference type="Proteomes" id="UP000801428">
    <property type="component" value="Unassembled WGS sequence"/>
</dbReference>
<dbReference type="Pfam" id="PF02934">
    <property type="entry name" value="GatB_N"/>
    <property type="match status" value="1"/>
</dbReference>
<dbReference type="HAMAP" id="MF_00121">
    <property type="entry name" value="GatB"/>
    <property type="match status" value="1"/>
</dbReference>
<evidence type="ECO:0000256" key="6">
    <source>
        <dbReference type="ARBA" id="ARBA00047913"/>
    </source>
</evidence>
<feature type="region of interest" description="Disordered" evidence="8">
    <location>
        <begin position="44"/>
        <end position="246"/>
    </location>
</feature>
<dbReference type="InterPro" id="IPR018027">
    <property type="entry name" value="Asn/Gln_amidotransferase"/>
</dbReference>
<organism evidence="10 11">
    <name type="scientific">Curvularia kusanoi</name>
    <name type="common">Cochliobolus kusanoi</name>
    <dbReference type="NCBI Taxonomy" id="90978"/>
    <lineage>
        <taxon>Eukaryota</taxon>
        <taxon>Fungi</taxon>
        <taxon>Dikarya</taxon>
        <taxon>Ascomycota</taxon>
        <taxon>Pezizomycotina</taxon>
        <taxon>Dothideomycetes</taxon>
        <taxon>Pleosporomycetidae</taxon>
        <taxon>Pleosporales</taxon>
        <taxon>Pleosporineae</taxon>
        <taxon>Pleosporaceae</taxon>
        <taxon>Curvularia</taxon>
    </lineage>
</organism>
<dbReference type="Pfam" id="PF02637">
    <property type="entry name" value="GatB_Yqey"/>
    <property type="match status" value="1"/>
</dbReference>
<feature type="compositionally biased region" description="Basic and acidic residues" evidence="8">
    <location>
        <begin position="221"/>
        <end position="232"/>
    </location>
</feature>
<evidence type="ECO:0000256" key="7">
    <source>
        <dbReference type="HAMAP-Rule" id="MF_03147"/>
    </source>
</evidence>
<comment type="similarity">
    <text evidence="1 7">Belongs to the GatB/GatE family. GatB subfamily.</text>
</comment>
<dbReference type="InterPro" id="IPR014746">
    <property type="entry name" value="Gln_synth/guanido_kin_cat_dom"/>
</dbReference>
<keyword evidence="11" id="KW-1185">Reference proteome</keyword>
<feature type="compositionally biased region" description="Basic residues" evidence="8">
    <location>
        <begin position="233"/>
        <end position="245"/>
    </location>
</feature>
<keyword evidence="2 7" id="KW-0436">Ligase</keyword>
<dbReference type="NCBIfam" id="NF004012">
    <property type="entry name" value="PRK05477.1-2"/>
    <property type="match status" value="1"/>
</dbReference>
<keyword evidence="5 7" id="KW-0648">Protein biosynthesis</keyword>